<comment type="caution">
    <text evidence="2">The sequence shown here is derived from an EMBL/GenBank/DDBJ whole genome shotgun (WGS) entry which is preliminary data.</text>
</comment>
<dbReference type="RefSeq" id="WP_382380441.1">
    <property type="nucleotide sequence ID" value="NZ_JBHRZI010000057.1"/>
</dbReference>
<proteinExistence type="predicted"/>
<evidence type="ECO:0000313" key="2">
    <source>
        <dbReference type="EMBL" id="MFC3898711.1"/>
    </source>
</evidence>
<feature type="domain" description="Beta-lactamase-related" evidence="1">
    <location>
        <begin position="17"/>
        <end position="136"/>
    </location>
</feature>
<sequence>MGVGGPAIPTPHAQVYVNGDDVTEQSPYPWAEGGIISTAADLDRFLVALFQGRLLPRARQRLLFEVPSVPGAVTNTKYCFGTESCFSAGGLMRYRLPSGEHAWGKTGSRPGWDNGFFATRDLRHRVVYSLNPTGRGSDLDHVKAIVGAALAD</sequence>
<dbReference type="GO" id="GO:0016787">
    <property type="term" value="F:hydrolase activity"/>
    <property type="evidence" value="ECO:0007669"/>
    <property type="project" value="UniProtKB-KW"/>
</dbReference>
<protein>
    <submittedName>
        <fullName evidence="2">Serine hydrolase</fullName>
    </submittedName>
</protein>
<gene>
    <name evidence="2" type="ORF">ACFOWZ_45205</name>
</gene>
<dbReference type="Proteomes" id="UP001595690">
    <property type="component" value="Unassembled WGS sequence"/>
</dbReference>
<dbReference type="InterPro" id="IPR001466">
    <property type="entry name" value="Beta-lactam-related"/>
</dbReference>
<evidence type="ECO:0000313" key="3">
    <source>
        <dbReference type="Proteomes" id="UP001595690"/>
    </source>
</evidence>
<dbReference type="Pfam" id="PF00144">
    <property type="entry name" value="Beta-lactamase"/>
    <property type="match status" value="1"/>
</dbReference>
<dbReference type="EMBL" id="JBHRZI010000057">
    <property type="protein sequence ID" value="MFC3898711.1"/>
    <property type="molecule type" value="Genomic_DNA"/>
</dbReference>
<dbReference type="SUPFAM" id="SSF56601">
    <property type="entry name" value="beta-lactamase/transpeptidase-like"/>
    <property type="match status" value="1"/>
</dbReference>
<organism evidence="2 3">
    <name type="scientific">Lentzea rhizosphaerae</name>
    <dbReference type="NCBI Taxonomy" id="2041025"/>
    <lineage>
        <taxon>Bacteria</taxon>
        <taxon>Bacillati</taxon>
        <taxon>Actinomycetota</taxon>
        <taxon>Actinomycetes</taxon>
        <taxon>Pseudonocardiales</taxon>
        <taxon>Pseudonocardiaceae</taxon>
        <taxon>Lentzea</taxon>
    </lineage>
</organism>
<keyword evidence="3" id="KW-1185">Reference proteome</keyword>
<keyword evidence="2" id="KW-0378">Hydrolase</keyword>
<accession>A0ABV8C9U9</accession>
<reference evidence="3" key="1">
    <citation type="journal article" date="2019" name="Int. J. Syst. Evol. Microbiol.">
        <title>The Global Catalogue of Microorganisms (GCM) 10K type strain sequencing project: providing services to taxonomists for standard genome sequencing and annotation.</title>
        <authorList>
            <consortium name="The Broad Institute Genomics Platform"/>
            <consortium name="The Broad Institute Genome Sequencing Center for Infectious Disease"/>
            <person name="Wu L."/>
            <person name="Ma J."/>
        </authorList>
    </citation>
    <scope>NUCLEOTIDE SEQUENCE [LARGE SCALE GENOMIC DNA]</scope>
    <source>
        <strain evidence="3">CGMCC 4.7405</strain>
    </source>
</reference>
<name>A0ABV8C9U9_9PSEU</name>
<dbReference type="Gene3D" id="3.40.710.10">
    <property type="entry name" value="DD-peptidase/beta-lactamase superfamily"/>
    <property type="match status" value="1"/>
</dbReference>
<evidence type="ECO:0000259" key="1">
    <source>
        <dbReference type="Pfam" id="PF00144"/>
    </source>
</evidence>
<dbReference type="InterPro" id="IPR012338">
    <property type="entry name" value="Beta-lactam/transpept-like"/>
</dbReference>